<protein>
    <submittedName>
        <fullName evidence="1">Uncharacterized protein</fullName>
    </submittedName>
</protein>
<proteinExistence type="predicted"/>
<accession>X0T7X7</accession>
<dbReference type="EMBL" id="BARS01006118">
    <property type="protein sequence ID" value="GAF83431.1"/>
    <property type="molecule type" value="Genomic_DNA"/>
</dbReference>
<organism evidence="1">
    <name type="scientific">marine sediment metagenome</name>
    <dbReference type="NCBI Taxonomy" id="412755"/>
    <lineage>
        <taxon>unclassified sequences</taxon>
        <taxon>metagenomes</taxon>
        <taxon>ecological metagenomes</taxon>
    </lineage>
</organism>
<evidence type="ECO:0000313" key="1">
    <source>
        <dbReference type="EMBL" id="GAF83431.1"/>
    </source>
</evidence>
<reference evidence="1" key="1">
    <citation type="journal article" date="2014" name="Front. Microbiol.">
        <title>High frequency of phylogenetically diverse reductive dehalogenase-homologous genes in deep subseafloor sedimentary metagenomes.</title>
        <authorList>
            <person name="Kawai M."/>
            <person name="Futagami T."/>
            <person name="Toyoda A."/>
            <person name="Takaki Y."/>
            <person name="Nishi S."/>
            <person name="Hori S."/>
            <person name="Arai W."/>
            <person name="Tsubouchi T."/>
            <person name="Morono Y."/>
            <person name="Uchiyama I."/>
            <person name="Ito T."/>
            <person name="Fujiyama A."/>
            <person name="Inagaki F."/>
            <person name="Takami H."/>
        </authorList>
    </citation>
    <scope>NUCLEOTIDE SEQUENCE</scope>
    <source>
        <strain evidence="1">Expedition CK06-06</strain>
    </source>
</reference>
<gene>
    <name evidence="1" type="ORF">S01H1_11962</name>
</gene>
<dbReference type="AlphaFoldDB" id="X0T7X7"/>
<comment type="caution">
    <text evidence="1">The sequence shown here is derived from an EMBL/GenBank/DDBJ whole genome shotgun (WGS) entry which is preliminary data.</text>
</comment>
<name>X0T7X7_9ZZZZ</name>
<feature type="non-terminal residue" evidence="1">
    <location>
        <position position="1"/>
    </location>
</feature>
<sequence length="117" mass="12417">IVLDGVVGSGQDDGPGQVFPGYDKLGGRCGYQVGEDNRSTGLLHRPGRSLKELPAVRPAVSGQEYRSRWLQSGKSAGVAMDNRGIQVRSHYAANTGNGADQCHDIIPVRTPDFKPAG</sequence>